<reference evidence="2 3" key="1">
    <citation type="submission" date="2019-06" db="EMBL/GenBank/DDBJ databases">
        <authorList>
            <person name="Rodrigo-Torres L."/>
            <person name="Arahal R. D."/>
            <person name="Lucena T."/>
        </authorList>
    </citation>
    <scope>NUCLEOTIDE SEQUENCE [LARGE SCALE GENOMIC DNA]</scope>
    <source>
        <strain evidence="2 3">SW08-7</strain>
    </source>
</reference>
<dbReference type="EMBL" id="CABFVH010000068">
    <property type="protein sequence ID" value="VUF15755.1"/>
    <property type="molecule type" value="Genomic_DNA"/>
</dbReference>
<dbReference type="Proteomes" id="UP000401717">
    <property type="component" value="Unassembled WGS sequence"/>
</dbReference>
<sequence>MPAAQADTTSDEIDRYVLRALNEGTLAAMAELESGAGRRFGTAVELFADLNLFEGQSGSIPSTISE</sequence>
<dbReference type="AlphaFoldDB" id="A0A564G5D5"/>
<keyword evidence="4" id="KW-1185">Reference proteome</keyword>
<evidence type="ECO:0000313" key="2">
    <source>
        <dbReference type="EMBL" id="VUF15755.1"/>
    </source>
</evidence>
<evidence type="ECO:0000313" key="4">
    <source>
        <dbReference type="Proteomes" id="UP001055303"/>
    </source>
</evidence>
<dbReference type="Proteomes" id="UP001055303">
    <property type="component" value="Unassembled WGS sequence"/>
</dbReference>
<reference evidence="1" key="2">
    <citation type="journal article" date="2021" name="Front. Microbiol.">
        <title>Comprehensive Comparative Genomics and Phenotyping of Methylobacterium Species.</title>
        <authorList>
            <person name="Alessa O."/>
            <person name="Ogura Y."/>
            <person name="Fujitani Y."/>
            <person name="Takami H."/>
            <person name="Hayashi T."/>
            <person name="Sahin N."/>
            <person name="Tani A."/>
        </authorList>
    </citation>
    <scope>NUCLEOTIDE SEQUENCE</scope>
    <source>
        <strain evidence="1">DSM 22415</strain>
    </source>
</reference>
<accession>A0A564G5D5</accession>
<dbReference type="EMBL" id="BPQI01000061">
    <property type="protein sequence ID" value="GJD56433.1"/>
    <property type="molecule type" value="Genomic_DNA"/>
</dbReference>
<proteinExistence type="predicted"/>
<protein>
    <submittedName>
        <fullName evidence="2">Uncharacterized protein</fullName>
    </submittedName>
</protein>
<evidence type="ECO:0000313" key="3">
    <source>
        <dbReference type="Proteomes" id="UP000401717"/>
    </source>
</evidence>
<gene>
    <name evidence="1" type="ORF">IFDJLNFL_2329</name>
    <name evidence="2" type="ORF">MTDSW087_05501</name>
</gene>
<organism evidence="2 3">
    <name type="scientific">Methylobacterium dankookense</name>
    <dbReference type="NCBI Taxonomy" id="560405"/>
    <lineage>
        <taxon>Bacteria</taxon>
        <taxon>Pseudomonadati</taxon>
        <taxon>Pseudomonadota</taxon>
        <taxon>Alphaproteobacteria</taxon>
        <taxon>Hyphomicrobiales</taxon>
        <taxon>Methylobacteriaceae</taxon>
        <taxon>Methylobacterium</taxon>
    </lineage>
</organism>
<name>A0A564G5D5_9HYPH</name>
<reference evidence="1" key="3">
    <citation type="submission" date="2021-08" db="EMBL/GenBank/DDBJ databases">
        <authorList>
            <person name="Tani A."/>
            <person name="Ola A."/>
            <person name="Ogura Y."/>
            <person name="Katsura K."/>
            <person name="Hayashi T."/>
        </authorList>
    </citation>
    <scope>NUCLEOTIDE SEQUENCE</scope>
    <source>
        <strain evidence="1">DSM 22415</strain>
    </source>
</reference>
<evidence type="ECO:0000313" key="1">
    <source>
        <dbReference type="EMBL" id="GJD56433.1"/>
    </source>
</evidence>